<dbReference type="AlphaFoldDB" id="A0A1B6HNZ9"/>
<feature type="non-terminal residue" evidence="1">
    <location>
        <position position="1"/>
    </location>
</feature>
<proteinExistence type="predicted"/>
<protein>
    <submittedName>
        <fullName evidence="1">Uncharacterized protein</fullName>
    </submittedName>
</protein>
<gene>
    <name evidence="1" type="ORF">g.3144</name>
</gene>
<organism evidence="1">
    <name type="scientific">Homalodisca liturata</name>
    <dbReference type="NCBI Taxonomy" id="320908"/>
    <lineage>
        <taxon>Eukaryota</taxon>
        <taxon>Metazoa</taxon>
        <taxon>Ecdysozoa</taxon>
        <taxon>Arthropoda</taxon>
        <taxon>Hexapoda</taxon>
        <taxon>Insecta</taxon>
        <taxon>Pterygota</taxon>
        <taxon>Neoptera</taxon>
        <taxon>Paraneoptera</taxon>
        <taxon>Hemiptera</taxon>
        <taxon>Auchenorrhyncha</taxon>
        <taxon>Membracoidea</taxon>
        <taxon>Cicadellidae</taxon>
        <taxon>Cicadellinae</taxon>
        <taxon>Proconiini</taxon>
        <taxon>Homalodisca</taxon>
    </lineage>
</organism>
<dbReference type="EMBL" id="GECU01031300">
    <property type="protein sequence ID" value="JAS76406.1"/>
    <property type="molecule type" value="Transcribed_RNA"/>
</dbReference>
<evidence type="ECO:0000313" key="1">
    <source>
        <dbReference type="EMBL" id="JAS76406.1"/>
    </source>
</evidence>
<accession>A0A1B6HNZ9</accession>
<name>A0A1B6HNZ9_9HEMI</name>
<feature type="non-terminal residue" evidence="1">
    <location>
        <position position="120"/>
    </location>
</feature>
<reference evidence="1" key="1">
    <citation type="submission" date="2015-11" db="EMBL/GenBank/DDBJ databases">
        <title>De novo transcriptome assembly of four potential Pierce s Disease insect vectors from Arizona vineyards.</title>
        <authorList>
            <person name="Tassone E.E."/>
        </authorList>
    </citation>
    <scope>NUCLEOTIDE SEQUENCE</scope>
</reference>
<sequence>SLKASPTKKFGISHFPSWFSGELKRLIVKKKVAHKRYKRSLNLAHYYDFSKLRDTCRTMSRECYRHYLSNVESNISTNPRAFWGLVKAQRKSPDMPSMLHLDGEEATDSSSICQLFSTYF</sequence>